<dbReference type="AlphaFoldDB" id="A0A8H8QHF4"/>
<gene>
    <name evidence="2" type="ORF">UBRO2_00086</name>
</gene>
<feature type="compositionally biased region" description="Low complexity" evidence="1">
    <location>
        <begin position="59"/>
        <end position="76"/>
    </location>
</feature>
<sequence>MTASQSCSSCGQSYPTNHFPVPLLSITTPAPTSGSSPNLSHSTTSGPTTSDSNNLETISFTHPTQSSPPTTTTPNDTSVAANIALTRLDDQAETLSQLAVSFSKLHHLVQALCHDLSASNPPPTTVPSTNTPPAATIPTAPQPFLGPALPSDIAQLVYKDRLPPHDLGKLHNPAKVPTLKETEPGVLVNGVCVMVPEPVAVASSLKIFLCLLPNIRSFA</sequence>
<evidence type="ECO:0000256" key="1">
    <source>
        <dbReference type="SAM" id="MobiDB-lite"/>
    </source>
</evidence>
<dbReference type="EMBL" id="ULHB01000001">
    <property type="protein sequence ID" value="SYW73811.1"/>
    <property type="molecule type" value="Genomic_DNA"/>
</dbReference>
<comment type="caution">
    <text evidence="2">The sequence shown here is derived from an EMBL/GenBank/DDBJ whole genome shotgun (WGS) entry which is preliminary data.</text>
</comment>
<proteinExistence type="predicted"/>
<feature type="region of interest" description="Disordered" evidence="1">
    <location>
        <begin position="25"/>
        <end position="76"/>
    </location>
</feature>
<evidence type="ECO:0000313" key="2">
    <source>
        <dbReference type="EMBL" id="SYW73811.1"/>
    </source>
</evidence>
<protein>
    <submittedName>
        <fullName evidence="2">Uncharacterized protein</fullName>
    </submittedName>
</protein>
<name>A0A8H8QHF4_9BASI</name>
<reference evidence="2" key="1">
    <citation type="submission" date="2018-08" db="EMBL/GenBank/DDBJ databases">
        <authorList>
            <person name="Guldener U."/>
        </authorList>
    </citation>
    <scope>NUCLEOTIDE SEQUENCE</scope>
    <source>
        <strain evidence="2">UB2</strain>
    </source>
</reference>
<organism evidence="2 3">
    <name type="scientific">Ustilago bromivora</name>
    <dbReference type="NCBI Taxonomy" id="307758"/>
    <lineage>
        <taxon>Eukaryota</taxon>
        <taxon>Fungi</taxon>
        <taxon>Dikarya</taxon>
        <taxon>Basidiomycota</taxon>
        <taxon>Ustilaginomycotina</taxon>
        <taxon>Ustilaginomycetes</taxon>
        <taxon>Ustilaginales</taxon>
        <taxon>Ustilaginaceae</taxon>
        <taxon>Ustilago</taxon>
    </lineage>
</organism>
<evidence type="ECO:0000313" key="3">
    <source>
        <dbReference type="Proteomes" id="UP000658997"/>
    </source>
</evidence>
<keyword evidence="3" id="KW-1185">Reference proteome</keyword>
<accession>A0A8H8QHF4</accession>
<dbReference type="Proteomes" id="UP000658997">
    <property type="component" value="Unassembled WGS sequence"/>
</dbReference>
<feature type="compositionally biased region" description="Polar residues" evidence="1">
    <location>
        <begin position="25"/>
        <end position="58"/>
    </location>
</feature>